<keyword evidence="4" id="KW-0812">Transmembrane</keyword>
<evidence type="ECO:0000256" key="2">
    <source>
        <dbReference type="ARBA" id="ARBA00022448"/>
    </source>
</evidence>
<dbReference type="Gene3D" id="2.40.170.20">
    <property type="entry name" value="TonB-dependent receptor, beta-barrel domain"/>
    <property type="match status" value="1"/>
</dbReference>
<reference evidence="10 11" key="1">
    <citation type="submission" date="2019-02" db="EMBL/GenBank/DDBJ databases">
        <title>Genomic Encyclopedia of Type Strains, Phase IV (KMG-IV): sequencing the most valuable type-strain genomes for metagenomic binning, comparative biology and taxonomic classification.</title>
        <authorList>
            <person name="Goeker M."/>
        </authorList>
    </citation>
    <scope>NUCLEOTIDE SEQUENCE [LARGE SCALE GENOMIC DNA]</scope>
    <source>
        <strain evidence="10 11">DSM 18116</strain>
    </source>
</reference>
<dbReference type="SUPFAM" id="SSF56935">
    <property type="entry name" value="Porins"/>
    <property type="match status" value="1"/>
</dbReference>
<dbReference type="EMBL" id="SGXA01000001">
    <property type="protein sequence ID" value="RZS75635.1"/>
    <property type="molecule type" value="Genomic_DNA"/>
</dbReference>
<keyword evidence="7" id="KW-0998">Cell outer membrane</keyword>
<dbReference type="GO" id="GO:0009279">
    <property type="term" value="C:cell outer membrane"/>
    <property type="evidence" value="ECO:0007669"/>
    <property type="project" value="UniProtKB-SubCell"/>
</dbReference>
<feature type="domain" description="Outer membrane protein beta-barrel" evidence="9">
    <location>
        <begin position="391"/>
        <end position="738"/>
    </location>
</feature>
<protein>
    <submittedName>
        <fullName evidence="10">Outer membrane receptor protein involved in Fe transport</fullName>
    </submittedName>
</protein>
<dbReference type="Pfam" id="PF14905">
    <property type="entry name" value="OMP_b-brl_3"/>
    <property type="match status" value="2"/>
</dbReference>
<evidence type="ECO:0000256" key="4">
    <source>
        <dbReference type="ARBA" id="ARBA00022692"/>
    </source>
</evidence>
<evidence type="ECO:0000256" key="5">
    <source>
        <dbReference type="ARBA" id="ARBA00022729"/>
    </source>
</evidence>
<evidence type="ECO:0000313" key="11">
    <source>
        <dbReference type="Proteomes" id="UP000293874"/>
    </source>
</evidence>
<keyword evidence="5" id="KW-0732">Signal</keyword>
<dbReference type="Proteomes" id="UP000293874">
    <property type="component" value="Unassembled WGS sequence"/>
</dbReference>
<keyword evidence="2" id="KW-0813">Transport</keyword>
<name>A0A4Q7N3T0_9BACT</name>
<evidence type="ECO:0000256" key="8">
    <source>
        <dbReference type="SAM" id="MobiDB-lite"/>
    </source>
</evidence>
<dbReference type="InterPro" id="IPR037066">
    <property type="entry name" value="Plug_dom_sf"/>
</dbReference>
<dbReference type="InterPro" id="IPR008969">
    <property type="entry name" value="CarboxyPept-like_regulatory"/>
</dbReference>
<keyword evidence="10" id="KW-0675">Receptor</keyword>
<dbReference type="AlphaFoldDB" id="A0A4Q7N3T0"/>
<gene>
    <name evidence="10" type="ORF">EV199_1506</name>
</gene>
<feature type="region of interest" description="Disordered" evidence="8">
    <location>
        <begin position="734"/>
        <end position="762"/>
    </location>
</feature>
<dbReference type="PANTHER" id="PTHR30069">
    <property type="entry name" value="TONB-DEPENDENT OUTER MEMBRANE RECEPTOR"/>
    <property type="match status" value="1"/>
</dbReference>
<proteinExistence type="predicted"/>
<sequence>MPGMGGPGGGARRGGGQIPSIGHFYGKIVDGKTNKGIDAASIQLIGSKFDSTTRKRKDTIFGGMLTRSNGDFSLDNLPIFGQFRLVITAIGYKTTEQKVQFDLKLGQGQDMSQAMAAVDKDLGNIKLEQDAQTLDAVTVSASKPLIQMGIDRKIINVEKNITAAGGSAIDVMRNVPSINVDIDGNVSLRNAAPQIFVDGRPTTLSLDQIPADAIQSVELITNPSAKYDASGGQSGIINIVLKKNRKAGYSGSVRAGIDSRGRINGGGDINMRQGKFNLFANGNYNQRKSKSWGEMDRMSVERGNSISTLQDSKGEFDGSFAFGRIGLDYFIDNRNTITLSQSIVDGNFNGENNQNINTDTLGIANAFRSQRRINGNDNNFRNYGTQLAFKHIFAKPGKEWSADLNYNQSKNSNGTDIRYRYFTDPKQQSPIGPEFLQKTDGGGKNNFLIAQTDFVNPINDKMKWEAGLRAQVRNFESRQLNYLNGDYKPELSNEFEYTDYVYAGYATFSQKVKDNFSYQVGLRAESSSYEGKQIGKDKYSNDFPISLFPSVFLTRSFENRQDLQLNYSRRINRPNFFQLMPNTDYTDPLNYQTGNPGLKPEFTHSLELSYQKTYGEKNHTFLATLFGKYTTDLISRYQSWQQLAGSGDSAFVSTYVNASNAYASGLELIFRNNWTKWWEMNFNTNIYYSKIEGDNVVKNLENERTSWNVKTNHTFKFGKGWSFQVSGDYQSRSALPVSTSNSGQGSGGRGGPGGGGGMFGGTPSTTQGYIDDNYGMDLGLKKDFQIKKNTASISINWGDVLRTRRYFVHSEADGFVQDDWRRRDPQVVRVNFSYRFGKFDVALFKRKNTKGDMEGMQNGMQGMQQ</sequence>
<evidence type="ECO:0000259" key="9">
    <source>
        <dbReference type="Pfam" id="PF14905"/>
    </source>
</evidence>
<comment type="caution">
    <text evidence="10">The sequence shown here is derived from an EMBL/GenBank/DDBJ whole genome shotgun (WGS) entry which is preliminary data.</text>
</comment>
<organism evidence="10 11">
    <name type="scientific">Pseudobacter ginsenosidimutans</name>
    <dbReference type="NCBI Taxonomy" id="661488"/>
    <lineage>
        <taxon>Bacteria</taxon>
        <taxon>Pseudomonadati</taxon>
        <taxon>Bacteroidota</taxon>
        <taxon>Chitinophagia</taxon>
        <taxon>Chitinophagales</taxon>
        <taxon>Chitinophagaceae</taxon>
        <taxon>Pseudobacter</taxon>
    </lineage>
</organism>
<comment type="subcellular location">
    <subcellularLocation>
        <location evidence="1">Cell outer membrane</location>
        <topology evidence="1">Multi-pass membrane protein</topology>
    </subcellularLocation>
</comment>
<feature type="domain" description="Outer membrane protein beta-barrel" evidence="9">
    <location>
        <begin position="762"/>
        <end position="834"/>
    </location>
</feature>
<dbReference type="GO" id="GO:0015344">
    <property type="term" value="F:siderophore uptake transmembrane transporter activity"/>
    <property type="evidence" value="ECO:0007669"/>
    <property type="project" value="TreeGrafter"/>
</dbReference>
<dbReference type="Gene3D" id="2.170.130.10">
    <property type="entry name" value="TonB-dependent receptor, plug domain"/>
    <property type="match status" value="1"/>
</dbReference>
<dbReference type="SUPFAM" id="SSF49464">
    <property type="entry name" value="Carboxypeptidase regulatory domain-like"/>
    <property type="match status" value="1"/>
</dbReference>
<evidence type="ECO:0000313" key="10">
    <source>
        <dbReference type="EMBL" id="RZS75635.1"/>
    </source>
</evidence>
<feature type="compositionally biased region" description="Gly residues" evidence="8">
    <location>
        <begin position="744"/>
        <end position="760"/>
    </location>
</feature>
<dbReference type="InterPro" id="IPR039426">
    <property type="entry name" value="TonB-dep_rcpt-like"/>
</dbReference>
<evidence type="ECO:0000256" key="7">
    <source>
        <dbReference type="ARBA" id="ARBA00023237"/>
    </source>
</evidence>
<evidence type="ECO:0000256" key="1">
    <source>
        <dbReference type="ARBA" id="ARBA00004571"/>
    </source>
</evidence>
<dbReference type="InterPro" id="IPR036942">
    <property type="entry name" value="Beta-barrel_TonB_sf"/>
</dbReference>
<keyword evidence="6" id="KW-0472">Membrane</keyword>
<keyword evidence="11" id="KW-1185">Reference proteome</keyword>
<dbReference type="PANTHER" id="PTHR30069:SF29">
    <property type="entry name" value="HEMOGLOBIN AND HEMOGLOBIN-HAPTOGLOBIN-BINDING PROTEIN 1-RELATED"/>
    <property type="match status" value="1"/>
</dbReference>
<dbReference type="GO" id="GO:0044718">
    <property type="term" value="P:siderophore transmembrane transport"/>
    <property type="evidence" value="ECO:0007669"/>
    <property type="project" value="TreeGrafter"/>
</dbReference>
<accession>A0A4Q7N3T0</accession>
<dbReference type="InterPro" id="IPR041700">
    <property type="entry name" value="OMP_b-brl_3"/>
</dbReference>
<evidence type="ECO:0000256" key="3">
    <source>
        <dbReference type="ARBA" id="ARBA00022452"/>
    </source>
</evidence>
<evidence type="ECO:0000256" key="6">
    <source>
        <dbReference type="ARBA" id="ARBA00023136"/>
    </source>
</evidence>
<keyword evidence="3" id="KW-1134">Transmembrane beta strand</keyword>